<dbReference type="SUPFAM" id="SSF49464">
    <property type="entry name" value="Carboxypeptidase regulatory domain-like"/>
    <property type="match status" value="1"/>
</dbReference>
<dbReference type="InterPro" id="IPR011662">
    <property type="entry name" value="Secretin/TonB_short_N"/>
</dbReference>
<dbReference type="AlphaFoldDB" id="A0A396C474"/>
<dbReference type="Pfam" id="PF07715">
    <property type="entry name" value="Plug"/>
    <property type="match status" value="1"/>
</dbReference>
<dbReference type="SUPFAM" id="SSF56935">
    <property type="entry name" value="Porins"/>
    <property type="match status" value="1"/>
</dbReference>
<keyword evidence="9 10" id="KW-0998">Cell outer membrane</keyword>
<dbReference type="InterPro" id="IPR000531">
    <property type="entry name" value="Beta-barrel_TonB"/>
</dbReference>
<dbReference type="EMBL" id="QRJE01000002">
    <property type="protein sequence ID" value="RHH16142.1"/>
    <property type="molecule type" value="Genomic_DNA"/>
</dbReference>
<dbReference type="InterPro" id="IPR012910">
    <property type="entry name" value="Plug_dom"/>
</dbReference>
<dbReference type="RefSeq" id="WP_050552442.1">
    <property type="nucleotide sequence ID" value="NZ_CABJEQ010000003.1"/>
</dbReference>
<dbReference type="SMART" id="SM00965">
    <property type="entry name" value="STN"/>
    <property type="match status" value="1"/>
</dbReference>
<evidence type="ECO:0000256" key="6">
    <source>
        <dbReference type="ARBA" id="ARBA00023004"/>
    </source>
</evidence>
<evidence type="ECO:0000256" key="3">
    <source>
        <dbReference type="ARBA" id="ARBA00022452"/>
    </source>
</evidence>
<dbReference type="InterPro" id="IPR023996">
    <property type="entry name" value="TonB-dep_OMP_SusC/RagA"/>
</dbReference>
<sequence>MKRKLIPLKMRLACILAFAIWFNLQAESVFSQTTVVSIRANQTSVENVLRAIEKQSGRYCVYNSKLINADRMVDIDLENCSIEEALDKLFKGTKVKYEINERHIIISPASTSIQQIKKISGHVLDDKGESIIGANIIVKGKPGQGAITNINGNFTIELPQGDVTLVVSYIGYTTQEVKVGNKSTLKIILKEDSETLDEVVVVGFSTQKKANVTGAVAQVSMDKALGDRPVTSLGAALQGAMPGFNASSGAQPGAGNTFNIRGLESINGGAPLILVDNVVFNDLYLLNPADIESVSILKDASSAAIYGARASFGVVLITTKKAKKNERLSINYNNNFAVSKVNNLLELASPIEMISTLQAGGYTSVWSGQNIETWMKLLNEYKANPSLYPKGWTEVNGTKYFLRENNIIKDMFENSWKQTHNISAQGGSEKIKYRLSAAYTKQDGILVTDKDAFTRYNISSHVSGDITKWLTTSLDFNYSRGEKSFPITDGSSELRIWPTNTPSYHPVGNLPYGNDGAEYPVMTPENIIRLTNAENTATDNTRVLSRTNVKIIKGLEAVLEYSYQVGNSDYEAYYNLFEVHQGLAESIKPSTAKTPFTRHTSSTRYSTLNAFATYNATFGNDHNVSAIAGYNQEENHYRYLYGQAYNMISNELPSLSGSTGETPSKTSDAYTDYGLRSGFFRASYNYAQKYFLEANGRYDLSSKFPKDYRSGFFPSVSVGWGIHNEKFMEDTRNVLSNLKLRGSYGTLGNQNIGAYGYFASMGVATANWISEGMRPTTLTPPGMVRANYTWEKVTTVNGGLDFGFINNRLTGTLDVYRRDTKGMLGPGEDLPAVGGATAPQQNAADMKTIGFEFGLNWRDQIGEINYGIGFNIYDSKSKITRYKNENKLLSSYYVGQEIGEIWGYLTDGFYTADDFDVNGALKEGVVSINGVTSHVGDIKYKNLRDDENYINSITSGDNTFDNPGDRVVIGNNRARWQYGANGFVQWKGFNFSFILQGVGKRDAWIGGDINFPMASQYGTLYKHQVGQIWTEDNPNAFYGRIYENAGSSQGANQRTCDKFLYNAAYMRIKNLTLSYTFPIQLIQKMYLKGLKVFISGEDLFTFDHLPAGIDPENLGWNYPHASTVSFGMNFTL</sequence>
<comment type="similarity">
    <text evidence="10 11">Belongs to the TonB-dependent receptor family.</text>
</comment>
<keyword evidence="3 10" id="KW-1134">Transmembrane beta strand</keyword>
<evidence type="ECO:0000256" key="5">
    <source>
        <dbReference type="ARBA" id="ARBA00022692"/>
    </source>
</evidence>
<dbReference type="InterPro" id="IPR036942">
    <property type="entry name" value="Beta-barrel_TonB_sf"/>
</dbReference>
<dbReference type="InterPro" id="IPR039426">
    <property type="entry name" value="TonB-dep_rcpt-like"/>
</dbReference>
<organism evidence="12 13">
    <name type="scientific">Bacteroides fragilis</name>
    <dbReference type="NCBI Taxonomy" id="817"/>
    <lineage>
        <taxon>Bacteria</taxon>
        <taxon>Pseudomonadati</taxon>
        <taxon>Bacteroidota</taxon>
        <taxon>Bacteroidia</taxon>
        <taxon>Bacteroidales</taxon>
        <taxon>Bacteroidaceae</taxon>
        <taxon>Bacteroides</taxon>
    </lineage>
</organism>
<evidence type="ECO:0000256" key="7">
    <source>
        <dbReference type="ARBA" id="ARBA00023077"/>
    </source>
</evidence>
<keyword evidence="7 11" id="KW-0798">TonB box</keyword>
<reference evidence="12 13" key="1">
    <citation type="submission" date="2018-08" db="EMBL/GenBank/DDBJ databases">
        <title>A genome reference for cultivated species of the human gut microbiota.</title>
        <authorList>
            <person name="Zou Y."/>
            <person name="Xue W."/>
            <person name="Luo G."/>
        </authorList>
    </citation>
    <scope>NUCLEOTIDE SEQUENCE [LARGE SCALE GENOMIC DNA]</scope>
    <source>
        <strain evidence="12 13">AM18-6</strain>
    </source>
</reference>
<dbReference type="InterPro" id="IPR023997">
    <property type="entry name" value="TonB-dep_OMP_SusC/RagA_CS"/>
</dbReference>
<evidence type="ECO:0000256" key="4">
    <source>
        <dbReference type="ARBA" id="ARBA00022496"/>
    </source>
</evidence>
<dbReference type="GO" id="GO:0006826">
    <property type="term" value="P:iron ion transport"/>
    <property type="evidence" value="ECO:0007669"/>
    <property type="project" value="UniProtKB-KW"/>
</dbReference>
<evidence type="ECO:0000256" key="9">
    <source>
        <dbReference type="ARBA" id="ARBA00023237"/>
    </source>
</evidence>
<keyword evidence="6" id="KW-0408">Iron</keyword>
<accession>A0A396C474</accession>
<keyword evidence="4" id="KW-0406">Ion transport</keyword>
<keyword evidence="4" id="KW-0410">Iron transport</keyword>
<dbReference type="InterPro" id="IPR008969">
    <property type="entry name" value="CarboxyPept-like_regulatory"/>
</dbReference>
<dbReference type="InterPro" id="IPR037066">
    <property type="entry name" value="Plug_dom_sf"/>
</dbReference>
<keyword evidence="5 10" id="KW-0812">Transmembrane</keyword>
<evidence type="ECO:0000256" key="8">
    <source>
        <dbReference type="ARBA" id="ARBA00023136"/>
    </source>
</evidence>
<evidence type="ECO:0000256" key="2">
    <source>
        <dbReference type="ARBA" id="ARBA00022448"/>
    </source>
</evidence>
<dbReference type="Pfam" id="PF07660">
    <property type="entry name" value="STN"/>
    <property type="match status" value="1"/>
</dbReference>
<dbReference type="Pfam" id="PF13715">
    <property type="entry name" value="CarbopepD_reg_2"/>
    <property type="match status" value="1"/>
</dbReference>
<evidence type="ECO:0000256" key="11">
    <source>
        <dbReference type="RuleBase" id="RU003357"/>
    </source>
</evidence>
<dbReference type="Proteomes" id="UP000266644">
    <property type="component" value="Unassembled WGS sequence"/>
</dbReference>
<dbReference type="Gene3D" id="2.60.40.1120">
    <property type="entry name" value="Carboxypeptidase-like, regulatory domain"/>
    <property type="match status" value="1"/>
</dbReference>
<dbReference type="Pfam" id="PF00593">
    <property type="entry name" value="TonB_dep_Rec_b-barrel"/>
    <property type="match status" value="1"/>
</dbReference>
<keyword evidence="2 10" id="KW-0813">Transport</keyword>
<dbReference type="GO" id="GO:0009279">
    <property type="term" value="C:cell outer membrane"/>
    <property type="evidence" value="ECO:0007669"/>
    <property type="project" value="UniProtKB-SubCell"/>
</dbReference>
<dbReference type="Gene3D" id="2.170.130.10">
    <property type="entry name" value="TonB-dependent receptor, plug domain"/>
    <property type="match status" value="1"/>
</dbReference>
<dbReference type="NCBIfam" id="TIGR04057">
    <property type="entry name" value="SusC_RagA_signa"/>
    <property type="match status" value="1"/>
</dbReference>
<dbReference type="NCBIfam" id="TIGR04056">
    <property type="entry name" value="OMP_RagA_SusC"/>
    <property type="match status" value="1"/>
</dbReference>
<proteinExistence type="inferred from homology"/>
<dbReference type="FunFam" id="2.60.40.1120:FF:000003">
    <property type="entry name" value="Outer membrane protein Omp121"/>
    <property type="match status" value="1"/>
</dbReference>
<keyword evidence="8 10" id="KW-0472">Membrane</keyword>
<protein>
    <submittedName>
        <fullName evidence="12">SusC/RagA family TonB-linked outer membrane protein</fullName>
    </submittedName>
</protein>
<evidence type="ECO:0000256" key="10">
    <source>
        <dbReference type="PROSITE-ProRule" id="PRU01360"/>
    </source>
</evidence>
<name>A0A396C474_BACFG</name>
<comment type="caution">
    <text evidence="12">The sequence shown here is derived from an EMBL/GenBank/DDBJ whole genome shotgun (WGS) entry which is preliminary data.</text>
</comment>
<evidence type="ECO:0000313" key="12">
    <source>
        <dbReference type="EMBL" id="RHH16142.1"/>
    </source>
</evidence>
<dbReference type="Gene3D" id="2.40.170.20">
    <property type="entry name" value="TonB-dependent receptor, beta-barrel domain"/>
    <property type="match status" value="1"/>
</dbReference>
<gene>
    <name evidence="12" type="ORF">DW228_01705</name>
</gene>
<evidence type="ECO:0000256" key="1">
    <source>
        <dbReference type="ARBA" id="ARBA00004571"/>
    </source>
</evidence>
<dbReference type="PROSITE" id="PS52016">
    <property type="entry name" value="TONB_DEPENDENT_REC_3"/>
    <property type="match status" value="1"/>
</dbReference>
<evidence type="ECO:0000313" key="13">
    <source>
        <dbReference type="Proteomes" id="UP000266644"/>
    </source>
</evidence>
<comment type="subcellular location">
    <subcellularLocation>
        <location evidence="1 10">Cell outer membrane</location>
        <topology evidence="1 10">Multi-pass membrane protein</topology>
    </subcellularLocation>
</comment>